<dbReference type="OrthoDB" id="9815830at2"/>
<keyword evidence="2 12" id="KW-1003">Cell membrane</keyword>
<dbReference type="PANTHER" id="PTHR28259">
    <property type="entry name" value="FLUORIDE EXPORT PROTEIN 1-RELATED"/>
    <property type="match status" value="1"/>
</dbReference>
<reference evidence="13 14" key="1">
    <citation type="submission" date="2018-04" db="EMBL/GenBank/DDBJ databases">
        <title>Genomic Encyclopedia of Archaeal and Bacterial Type Strains, Phase II (KMG-II): from individual species to whole genera.</title>
        <authorList>
            <person name="Goeker M."/>
        </authorList>
    </citation>
    <scope>NUCLEOTIDE SEQUENCE [LARGE SCALE GENOMIC DNA]</scope>
    <source>
        <strain evidence="13 14">DSM 5822</strain>
    </source>
</reference>
<comment type="function">
    <text evidence="12">Fluoride-specific ion channel. Important for reducing fluoride concentration in the cell, thus reducing its toxicity.</text>
</comment>
<organism evidence="13 14">
    <name type="scientific">Agitococcus lubricus</name>
    <dbReference type="NCBI Taxonomy" id="1077255"/>
    <lineage>
        <taxon>Bacteria</taxon>
        <taxon>Pseudomonadati</taxon>
        <taxon>Pseudomonadota</taxon>
        <taxon>Gammaproteobacteria</taxon>
        <taxon>Moraxellales</taxon>
        <taxon>Moraxellaceae</taxon>
        <taxon>Agitococcus</taxon>
    </lineage>
</organism>
<protein>
    <recommendedName>
        <fullName evidence="12">Fluoride-specific ion channel FluC</fullName>
    </recommendedName>
</protein>
<comment type="activity regulation">
    <text evidence="12">Na(+) is not transported, but it plays an essential structural role and its presence is essential for fluoride channel function.</text>
</comment>
<evidence type="ECO:0000256" key="11">
    <source>
        <dbReference type="ARBA" id="ARBA00035585"/>
    </source>
</evidence>
<feature type="transmembrane region" description="Helical" evidence="12">
    <location>
        <begin position="29"/>
        <end position="55"/>
    </location>
</feature>
<dbReference type="GO" id="GO:0005886">
    <property type="term" value="C:plasma membrane"/>
    <property type="evidence" value="ECO:0007669"/>
    <property type="project" value="UniProtKB-SubCell"/>
</dbReference>
<evidence type="ECO:0000256" key="2">
    <source>
        <dbReference type="ARBA" id="ARBA00022475"/>
    </source>
</evidence>
<accession>A0A2T5IX35</accession>
<dbReference type="PANTHER" id="PTHR28259:SF1">
    <property type="entry name" value="FLUORIDE EXPORT PROTEIN 1-RELATED"/>
    <property type="match status" value="1"/>
</dbReference>
<dbReference type="Proteomes" id="UP000244223">
    <property type="component" value="Unassembled WGS sequence"/>
</dbReference>
<keyword evidence="12" id="KW-0813">Transport</keyword>
<keyword evidence="8 12" id="KW-0472">Membrane</keyword>
<dbReference type="Pfam" id="PF02537">
    <property type="entry name" value="CRCB"/>
    <property type="match status" value="1"/>
</dbReference>
<dbReference type="EMBL" id="QAON01000012">
    <property type="protein sequence ID" value="PTQ88410.1"/>
    <property type="molecule type" value="Genomic_DNA"/>
</dbReference>
<comment type="subcellular location">
    <subcellularLocation>
        <location evidence="1 12">Cell membrane</location>
        <topology evidence="1 12">Multi-pass membrane protein</topology>
    </subcellularLocation>
</comment>
<evidence type="ECO:0000256" key="7">
    <source>
        <dbReference type="ARBA" id="ARBA00023065"/>
    </source>
</evidence>
<dbReference type="HAMAP" id="MF_00454">
    <property type="entry name" value="FluC"/>
    <property type="match status" value="1"/>
</dbReference>
<dbReference type="NCBIfam" id="TIGR00494">
    <property type="entry name" value="crcB"/>
    <property type="match status" value="1"/>
</dbReference>
<dbReference type="GO" id="GO:0046872">
    <property type="term" value="F:metal ion binding"/>
    <property type="evidence" value="ECO:0007669"/>
    <property type="project" value="UniProtKB-KW"/>
</dbReference>
<keyword evidence="9 12" id="KW-0407">Ion channel</keyword>
<comment type="caution">
    <text evidence="13">The sequence shown here is derived from an EMBL/GenBank/DDBJ whole genome shotgun (WGS) entry which is preliminary data.</text>
</comment>
<keyword evidence="4 12" id="KW-0812">Transmembrane</keyword>
<feature type="transmembrane region" description="Helical" evidence="12">
    <location>
        <begin position="96"/>
        <end position="121"/>
    </location>
</feature>
<keyword evidence="7 12" id="KW-0406">Ion transport</keyword>
<keyword evidence="3" id="KW-0997">Cell inner membrane</keyword>
<name>A0A2T5IX35_9GAMM</name>
<evidence type="ECO:0000256" key="3">
    <source>
        <dbReference type="ARBA" id="ARBA00022519"/>
    </source>
</evidence>
<feature type="binding site" evidence="12">
    <location>
        <position position="78"/>
    </location>
    <ligand>
        <name>Na(+)</name>
        <dbReference type="ChEBI" id="CHEBI:29101"/>
        <note>structural</note>
    </ligand>
</feature>
<keyword evidence="12" id="KW-0479">Metal-binding</keyword>
<keyword evidence="6 12" id="KW-0915">Sodium</keyword>
<evidence type="ECO:0000256" key="1">
    <source>
        <dbReference type="ARBA" id="ARBA00004651"/>
    </source>
</evidence>
<sequence>MLNSILAISLGAALGAVLRWLLGLAFNHIVVYIPLGTLLANLLGGYLIGVFFALFSQLPQLSPEWRLFVMTGFLGGLTTFSTFSLELTTLVQQQRWGWMCLLMFSHVGGSLLMTVLGIYSVSYWQR</sequence>
<dbReference type="GO" id="GO:0062054">
    <property type="term" value="F:fluoride channel activity"/>
    <property type="evidence" value="ECO:0007669"/>
    <property type="project" value="UniProtKB-UniRule"/>
</dbReference>
<dbReference type="InterPro" id="IPR003691">
    <property type="entry name" value="FluC"/>
</dbReference>
<evidence type="ECO:0000256" key="6">
    <source>
        <dbReference type="ARBA" id="ARBA00023053"/>
    </source>
</evidence>
<evidence type="ECO:0000313" key="13">
    <source>
        <dbReference type="EMBL" id="PTQ88410.1"/>
    </source>
</evidence>
<proteinExistence type="inferred from homology"/>
<evidence type="ECO:0000256" key="4">
    <source>
        <dbReference type="ARBA" id="ARBA00022692"/>
    </source>
</evidence>
<keyword evidence="5 12" id="KW-1133">Transmembrane helix</keyword>
<comment type="catalytic activity">
    <reaction evidence="11">
        <text>fluoride(in) = fluoride(out)</text>
        <dbReference type="Rhea" id="RHEA:76159"/>
        <dbReference type="ChEBI" id="CHEBI:17051"/>
    </reaction>
    <physiologicalReaction direction="left-to-right" evidence="11">
        <dbReference type="Rhea" id="RHEA:76160"/>
    </physiologicalReaction>
</comment>
<keyword evidence="14" id="KW-1185">Reference proteome</keyword>
<feature type="binding site" evidence="12">
    <location>
        <position position="75"/>
    </location>
    <ligand>
        <name>Na(+)</name>
        <dbReference type="ChEBI" id="CHEBI:29101"/>
        <note>structural</note>
    </ligand>
</feature>
<evidence type="ECO:0000256" key="8">
    <source>
        <dbReference type="ARBA" id="ARBA00023136"/>
    </source>
</evidence>
<dbReference type="AlphaFoldDB" id="A0A2T5IX35"/>
<gene>
    <name evidence="12" type="primary">fluC</name>
    <name evidence="12" type="synonym">crcB</name>
    <name evidence="13" type="ORF">C8N29_11255</name>
</gene>
<dbReference type="GO" id="GO:0140114">
    <property type="term" value="P:cellular detoxification of fluoride"/>
    <property type="evidence" value="ECO:0007669"/>
    <property type="project" value="UniProtKB-UniRule"/>
</dbReference>
<evidence type="ECO:0000313" key="14">
    <source>
        <dbReference type="Proteomes" id="UP000244223"/>
    </source>
</evidence>
<evidence type="ECO:0000256" key="9">
    <source>
        <dbReference type="ARBA" id="ARBA00023303"/>
    </source>
</evidence>
<evidence type="ECO:0000256" key="12">
    <source>
        <dbReference type="HAMAP-Rule" id="MF_00454"/>
    </source>
</evidence>
<dbReference type="RefSeq" id="WP_107866290.1">
    <property type="nucleotide sequence ID" value="NZ_QAON01000012.1"/>
</dbReference>
<comment type="similarity">
    <text evidence="10 12">Belongs to the fluoride channel Fluc/FEX (TC 1.A.43) family.</text>
</comment>
<dbReference type="NCBIfam" id="NF010792">
    <property type="entry name" value="PRK14196.1"/>
    <property type="match status" value="1"/>
</dbReference>
<feature type="transmembrane region" description="Helical" evidence="12">
    <location>
        <begin position="67"/>
        <end position="84"/>
    </location>
</feature>
<evidence type="ECO:0000256" key="5">
    <source>
        <dbReference type="ARBA" id="ARBA00022989"/>
    </source>
</evidence>
<evidence type="ECO:0000256" key="10">
    <source>
        <dbReference type="ARBA" id="ARBA00035120"/>
    </source>
</evidence>